<dbReference type="Gene3D" id="3.90.700.10">
    <property type="entry name" value="Succinate dehydrogenase/fumarate reductase flavoprotein, catalytic domain"/>
    <property type="match status" value="1"/>
</dbReference>
<dbReference type="AlphaFoldDB" id="A0AAU6WHB8"/>
<evidence type="ECO:0000256" key="8">
    <source>
        <dbReference type="ARBA" id="ARBA00022827"/>
    </source>
</evidence>
<evidence type="ECO:0000256" key="2">
    <source>
        <dbReference type="ARBA" id="ARBA00004950"/>
    </source>
</evidence>
<comment type="pathway">
    <text evidence="2">Cofactor biosynthesis; NAD(+) biosynthesis; iminoaspartate from L-aspartate (oxidase route): step 1/1.</text>
</comment>
<dbReference type="SUPFAM" id="SSF56425">
    <property type="entry name" value="Succinate dehydrogenase/fumarate reductase flavoprotein, catalytic domain"/>
    <property type="match status" value="1"/>
</dbReference>
<dbReference type="Gene3D" id="3.50.50.60">
    <property type="entry name" value="FAD/NAD(P)-binding domain"/>
    <property type="match status" value="1"/>
</dbReference>
<comment type="catalytic activity">
    <reaction evidence="12">
        <text>L-aspartate + O2 = iminosuccinate + H2O2</text>
        <dbReference type="Rhea" id="RHEA:25876"/>
        <dbReference type="ChEBI" id="CHEBI:15379"/>
        <dbReference type="ChEBI" id="CHEBI:16240"/>
        <dbReference type="ChEBI" id="CHEBI:29991"/>
        <dbReference type="ChEBI" id="CHEBI:77875"/>
        <dbReference type="EC" id="1.4.3.16"/>
    </reaction>
    <physiologicalReaction direction="left-to-right" evidence="12">
        <dbReference type="Rhea" id="RHEA:25877"/>
    </physiologicalReaction>
</comment>
<evidence type="ECO:0000259" key="13">
    <source>
        <dbReference type="Pfam" id="PF00890"/>
    </source>
</evidence>
<keyword evidence="9" id="KW-0560">Oxidoreductase</keyword>
<evidence type="ECO:0000313" key="15">
    <source>
        <dbReference type="EMBL" id="XAO47170.1"/>
    </source>
</evidence>
<accession>A0AAU6WHB8</accession>
<dbReference type="Pfam" id="PF00890">
    <property type="entry name" value="FAD_binding_2"/>
    <property type="match status" value="1"/>
</dbReference>
<evidence type="ECO:0000256" key="1">
    <source>
        <dbReference type="ARBA" id="ARBA00001974"/>
    </source>
</evidence>
<dbReference type="EMBL" id="CP125942">
    <property type="protein sequence ID" value="XAO47170.1"/>
    <property type="molecule type" value="Genomic_DNA"/>
</dbReference>
<dbReference type="Gene3D" id="1.20.58.100">
    <property type="entry name" value="Fumarate reductase/succinate dehydrogenase flavoprotein-like, C-terminal domain"/>
    <property type="match status" value="1"/>
</dbReference>
<dbReference type="PANTHER" id="PTHR42716:SF2">
    <property type="entry name" value="L-ASPARTATE OXIDASE, CHLOROPLASTIC"/>
    <property type="match status" value="1"/>
</dbReference>
<dbReference type="InterPro" id="IPR027477">
    <property type="entry name" value="Succ_DH/fumarate_Rdtase_cat_sf"/>
</dbReference>
<keyword evidence="16" id="KW-1185">Reference proteome</keyword>
<dbReference type="Proteomes" id="UP001486888">
    <property type="component" value="Chromosome"/>
</dbReference>
<dbReference type="PRINTS" id="PR00411">
    <property type="entry name" value="PNDRDTASEI"/>
</dbReference>
<evidence type="ECO:0000256" key="6">
    <source>
        <dbReference type="ARBA" id="ARBA00022630"/>
    </source>
</evidence>
<dbReference type="PANTHER" id="PTHR42716">
    <property type="entry name" value="L-ASPARTATE OXIDASE"/>
    <property type="match status" value="1"/>
</dbReference>
<evidence type="ECO:0000256" key="12">
    <source>
        <dbReference type="ARBA" id="ARBA00048305"/>
    </source>
</evidence>
<reference evidence="15 16" key="1">
    <citation type="submission" date="2023-05" db="EMBL/GenBank/DDBJ databases">
        <title>Glutamicibacter sp. B1, complete genome.</title>
        <authorList>
            <person name="Long Y.H."/>
            <person name="Fang T."/>
            <person name="Li X.Y."/>
        </authorList>
    </citation>
    <scope>NUCLEOTIDE SEQUENCE [LARGE SCALE GENOMIC DNA]</scope>
    <source>
        <strain evidence="15 16">B1</strain>
    </source>
</reference>
<dbReference type="PRINTS" id="PR00368">
    <property type="entry name" value="FADPNR"/>
</dbReference>
<dbReference type="GO" id="GO:0034628">
    <property type="term" value="P:'de novo' NAD+ biosynthetic process from L-aspartate"/>
    <property type="evidence" value="ECO:0007669"/>
    <property type="project" value="TreeGrafter"/>
</dbReference>
<evidence type="ECO:0000259" key="14">
    <source>
        <dbReference type="Pfam" id="PF02910"/>
    </source>
</evidence>
<evidence type="ECO:0000256" key="4">
    <source>
        <dbReference type="ARBA" id="ARBA00012173"/>
    </source>
</evidence>
<proteinExistence type="inferred from homology"/>
<comment type="similarity">
    <text evidence="3">Belongs to the FAD-dependent oxidoreductase 2 family. NadB subfamily.</text>
</comment>
<dbReference type="FunFam" id="3.90.700.10:FF:000002">
    <property type="entry name" value="L-aspartate oxidase"/>
    <property type="match status" value="1"/>
</dbReference>
<evidence type="ECO:0000256" key="5">
    <source>
        <dbReference type="ARBA" id="ARBA00021901"/>
    </source>
</evidence>
<dbReference type="KEGG" id="gey:QMQ05_06520"/>
<name>A0AAU6WHB8_9MICC</name>
<dbReference type="GO" id="GO:0008734">
    <property type="term" value="F:L-aspartate oxidase activity"/>
    <property type="evidence" value="ECO:0007669"/>
    <property type="project" value="UniProtKB-EC"/>
</dbReference>
<dbReference type="InterPro" id="IPR015939">
    <property type="entry name" value="Fum_Rdtase/Succ_DH_flav-like_C"/>
</dbReference>
<gene>
    <name evidence="15" type="ORF">QMQ05_06520</name>
</gene>
<evidence type="ECO:0000256" key="11">
    <source>
        <dbReference type="ARBA" id="ARBA00030386"/>
    </source>
</evidence>
<feature type="domain" description="Fumarate reductase/succinate dehydrogenase flavoprotein-like C-terminal" evidence="14">
    <location>
        <begin position="438"/>
        <end position="518"/>
    </location>
</feature>
<dbReference type="EC" id="1.4.3.16" evidence="4"/>
<dbReference type="SUPFAM" id="SSF46977">
    <property type="entry name" value="Succinate dehydrogenase/fumarate reductase flavoprotein C-terminal domain"/>
    <property type="match status" value="1"/>
</dbReference>
<evidence type="ECO:0000256" key="9">
    <source>
        <dbReference type="ARBA" id="ARBA00023002"/>
    </source>
</evidence>
<evidence type="ECO:0000313" key="16">
    <source>
        <dbReference type="Proteomes" id="UP001486888"/>
    </source>
</evidence>
<dbReference type="InterPro" id="IPR037099">
    <property type="entry name" value="Fum_R/Succ_DH_flav-like_C_sf"/>
</dbReference>
<evidence type="ECO:0000256" key="7">
    <source>
        <dbReference type="ARBA" id="ARBA00022642"/>
    </source>
</evidence>
<keyword evidence="8" id="KW-0274">FAD</keyword>
<keyword evidence="7" id="KW-0662">Pyridine nucleotide biosynthesis</keyword>
<organism evidence="15 16">
    <name type="scientific">Glutamicibacter ectropisis</name>
    <dbReference type="NCBI Taxonomy" id="3046593"/>
    <lineage>
        <taxon>Bacteria</taxon>
        <taxon>Bacillati</taxon>
        <taxon>Actinomycetota</taxon>
        <taxon>Actinomycetes</taxon>
        <taxon>Micrococcales</taxon>
        <taxon>Micrococcaceae</taxon>
        <taxon>Glutamicibacter</taxon>
    </lineage>
</organism>
<dbReference type="SUPFAM" id="SSF51905">
    <property type="entry name" value="FAD/NAD(P)-binding domain"/>
    <property type="match status" value="1"/>
</dbReference>
<dbReference type="InterPro" id="IPR036188">
    <property type="entry name" value="FAD/NAD-bd_sf"/>
</dbReference>
<sequence>MSRPANTPRTLAIVGSGVAGLCAALQAVRLGLRVSLLTKGSLGDGNSSCAQGGLSAVTTQGEATGDSVASHVTDTLRAGAWHGTQEAVQELCGSANDLVNILEEHSVQFDKDAAGNYQLGLEAAHSAHRILHAGGDATGAGLVAALASAVRAAKDAGQLDLIENAFVVDIEVTEADQRSVKYLQEDAIDQLHVDAVLLATGGLGSLYAASTNPHGATADGIGLAARAGAVISDMEFIQFHPTLVDPQLYPEAGMISEAVRGEGAVLINELGERFMIDIDERAELAPRDVVARAIHAQYQAGHQVFIDARAVETAKGAGFLARRFPSITARLKACSLDMTLAPIRVVAAQHYAMGGIHTDTQGRTSVPGIYAAGECANTTVHGANRLASNSLLEAMVFARKAVHAAATDEPGSACDLNGLVVGELPETQTQAPMELKQLKDLASEHLGVYRTGDGLQQFMSVLDSSAPVAQAPRAQSELNNLYTCARLIAYAAQQRTQSLGAHHRLDANDQEATAHTIRYGWVLSGVQSIDHQLKTKEVNA</sequence>
<dbReference type="GO" id="GO:0033765">
    <property type="term" value="F:steroid dehydrogenase activity, acting on the CH-CH group of donors"/>
    <property type="evidence" value="ECO:0007669"/>
    <property type="project" value="UniProtKB-ARBA"/>
</dbReference>
<keyword evidence="6" id="KW-0285">Flavoprotein</keyword>
<dbReference type="InterPro" id="IPR003953">
    <property type="entry name" value="FAD-dep_OxRdtase_2_FAD-bd"/>
</dbReference>
<evidence type="ECO:0000256" key="3">
    <source>
        <dbReference type="ARBA" id="ARBA00008562"/>
    </source>
</evidence>
<comment type="function">
    <text evidence="10">Catalyzes the oxidation of L-aspartate to iminoaspartate, the first step in the de novo biosynthesis of NAD(+).</text>
</comment>
<comment type="cofactor">
    <cofactor evidence="1">
        <name>FAD</name>
        <dbReference type="ChEBI" id="CHEBI:57692"/>
    </cofactor>
</comment>
<dbReference type="InterPro" id="IPR005288">
    <property type="entry name" value="NadB"/>
</dbReference>
<evidence type="ECO:0000256" key="10">
    <source>
        <dbReference type="ARBA" id="ARBA00029426"/>
    </source>
</evidence>
<dbReference type="RefSeq" id="WP_345473987.1">
    <property type="nucleotide sequence ID" value="NZ_CP125942.1"/>
</dbReference>
<feature type="domain" description="FAD-dependent oxidoreductase 2 FAD-binding" evidence="13">
    <location>
        <begin position="12"/>
        <end position="391"/>
    </location>
</feature>
<protein>
    <recommendedName>
        <fullName evidence="5">L-aspartate oxidase</fullName>
        <ecNumber evidence="4">1.4.3.16</ecNumber>
    </recommendedName>
    <alternativeName>
        <fullName evidence="11">Quinolinate synthase B</fullName>
    </alternativeName>
</protein>
<dbReference type="Pfam" id="PF02910">
    <property type="entry name" value="Succ_DH_flav_C"/>
    <property type="match status" value="1"/>
</dbReference>